<evidence type="ECO:0000313" key="2">
    <source>
        <dbReference type="EMBL" id="KUG56627.1"/>
    </source>
</evidence>
<dbReference type="AlphaFoldDB" id="A0A0W8I9Q1"/>
<protein>
    <submittedName>
        <fullName evidence="2">Uncharacterized protein</fullName>
    </submittedName>
</protein>
<reference evidence="3" key="1">
    <citation type="submission" date="2015-12" db="EMBL/GenBank/DDBJ databases">
        <authorList>
            <person name="Nair G.R."/>
            <person name="Kaur G."/>
            <person name="Mayilraj S."/>
        </authorList>
    </citation>
    <scope>NUCLEOTIDE SEQUENCE [LARGE SCALE GENOMIC DNA]</scope>
    <source>
        <strain evidence="3">CD08_4</strain>
    </source>
</reference>
<organism evidence="2 3">
    <name type="scientific">Kocuria rosea subsp. polaris</name>
    <dbReference type="NCBI Taxonomy" id="136273"/>
    <lineage>
        <taxon>Bacteria</taxon>
        <taxon>Bacillati</taxon>
        <taxon>Actinomycetota</taxon>
        <taxon>Actinomycetes</taxon>
        <taxon>Micrococcales</taxon>
        <taxon>Micrococcaceae</taxon>
        <taxon>Kocuria</taxon>
    </lineage>
</organism>
<gene>
    <name evidence="2" type="ORF">AVL61_06100</name>
</gene>
<comment type="caution">
    <text evidence="2">The sequence shown here is derived from an EMBL/GenBank/DDBJ whole genome shotgun (WGS) entry which is preliminary data.</text>
</comment>
<dbReference type="OrthoDB" id="4881289at2"/>
<accession>A0A0W8I9Q1</accession>
<evidence type="ECO:0000313" key="3">
    <source>
        <dbReference type="Proteomes" id="UP000053512"/>
    </source>
</evidence>
<feature type="compositionally biased region" description="Low complexity" evidence="1">
    <location>
        <begin position="115"/>
        <end position="127"/>
    </location>
</feature>
<proteinExistence type="predicted"/>
<dbReference type="RefSeq" id="WP_058874375.1">
    <property type="nucleotide sequence ID" value="NZ_LQBK01000022.1"/>
</dbReference>
<feature type="region of interest" description="Disordered" evidence="1">
    <location>
        <begin position="1"/>
        <end position="28"/>
    </location>
</feature>
<name>A0A0W8I9Q1_KOCRO</name>
<dbReference type="Proteomes" id="UP000053512">
    <property type="component" value="Unassembled WGS sequence"/>
</dbReference>
<dbReference type="EMBL" id="LQBK01000022">
    <property type="protein sequence ID" value="KUG56627.1"/>
    <property type="molecule type" value="Genomic_DNA"/>
</dbReference>
<evidence type="ECO:0000256" key="1">
    <source>
        <dbReference type="SAM" id="MobiDB-lite"/>
    </source>
</evidence>
<sequence>MNPQLAPSPSLPPVAPSAPDTFLSPADPFPSALAELDLTELQVLHSRVCRRLEQEYLTDPDGPHPVTQDRCQELVAELDTRQQFLAPPVRLTEVPSGSEPAPGEEPAPEEMTERSGGPSPAPESAPSIVLVPGSEPPAREAVGTGEVLHDLGELRPGDRIEVWQQGLLHCRGTVEEVCPALGVAWMREAGDGYRRMVHAHDSELRRIPST</sequence>
<feature type="region of interest" description="Disordered" evidence="1">
    <location>
        <begin position="82"/>
        <end position="127"/>
    </location>
</feature>